<dbReference type="EMBL" id="JBHEZX010000005">
    <property type="protein sequence ID" value="MFC1410342.1"/>
    <property type="molecule type" value="Genomic_DNA"/>
</dbReference>
<comment type="caution">
    <text evidence="1">The sequence shown here is derived from an EMBL/GenBank/DDBJ whole genome shotgun (WGS) entry which is preliminary data.</text>
</comment>
<reference evidence="1 2" key="1">
    <citation type="submission" date="2024-09" db="EMBL/GenBank/DDBJ databases">
        <authorList>
            <person name="Lee S.D."/>
        </authorList>
    </citation>
    <scope>NUCLEOTIDE SEQUENCE [LARGE SCALE GENOMIC DNA]</scope>
    <source>
        <strain evidence="1 2">N1-1</strain>
    </source>
</reference>
<accession>A0ABV6V9E3</accession>
<proteinExistence type="predicted"/>
<gene>
    <name evidence="1" type="ORF">ACEZDG_13805</name>
</gene>
<evidence type="ECO:0000313" key="2">
    <source>
        <dbReference type="Proteomes" id="UP001592582"/>
    </source>
</evidence>
<protein>
    <submittedName>
        <fullName evidence="1">Uncharacterized protein</fullName>
    </submittedName>
</protein>
<dbReference type="Proteomes" id="UP001592582">
    <property type="component" value="Unassembled WGS sequence"/>
</dbReference>
<name>A0ABV6V9E3_9ACTN</name>
<sequence>MYADLARRTGVRTRTVALIAAGGSATPRSRVRKRMRRAVERAVERLPRVSVRVRSEHR</sequence>
<keyword evidence="2" id="KW-1185">Reference proteome</keyword>
<evidence type="ECO:0000313" key="1">
    <source>
        <dbReference type="EMBL" id="MFC1410342.1"/>
    </source>
</evidence>
<organism evidence="1 2">
    <name type="scientific">Streptacidiphilus alkalitolerans</name>
    <dbReference type="NCBI Taxonomy" id="3342712"/>
    <lineage>
        <taxon>Bacteria</taxon>
        <taxon>Bacillati</taxon>
        <taxon>Actinomycetota</taxon>
        <taxon>Actinomycetes</taxon>
        <taxon>Kitasatosporales</taxon>
        <taxon>Streptomycetaceae</taxon>
        <taxon>Streptacidiphilus</taxon>
    </lineage>
</organism>